<name>T2GAI4_MEGG1</name>
<proteinExistence type="predicted"/>
<reference evidence="1 2" key="1">
    <citation type="journal article" date="2013" name="J. Bacteriol.">
        <title>Roles of HynAB and Ech, the only two hydrogenases found in the model sulfate reducer Desulfovibrio gigas.</title>
        <authorList>
            <person name="Morais-Silva F.O."/>
            <person name="Santos C.I."/>
            <person name="Rodrigues R."/>
            <person name="Pereira I.A."/>
            <person name="Rodrigues-Pousada C."/>
        </authorList>
    </citation>
    <scope>NUCLEOTIDE SEQUENCE [LARGE SCALE GENOMIC DNA]</scope>
    <source>
        <strain evidence="2">ATCC 19364 / DSM 1382 / NCIMB 9332 / VKM B-1759</strain>
    </source>
</reference>
<dbReference type="AlphaFoldDB" id="T2GAI4"/>
<protein>
    <submittedName>
        <fullName evidence="1">Uncharacterized protein</fullName>
    </submittedName>
</protein>
<keyword evidence="2" id="KW-1185">Reference proteome</keyword>
<accession>T2GAI4</accession>
<dbReference type="HOGENOM" id="CLU_1319215_0_0_7"/>
<dbReference type="KEGG" id="dgg:DGI_1057"/>
<dbReference type="eggNOG" id="ENOG5032WXJ">
    <property type="taxonomic scope" value="Bacteria"/>
</dbReference>
<sequence length="208" mass="23526">MSDGAAAIPPGVIPINPPALSFHTTQPEQFQQLFQDHFYVACEDNCTIREFLCEQMHVCGDYTQRRVQTVFLNGHPVDDIDTARITAGDTVALSSAMPGLMGAMMRTNSPFKQMRDTISLKDDARQEDAPGRQCLVRMRLFNFLAKELAGLFVDNGFYIETDAFQHFVDRHTPDLEQVLLDRDPIPWPWNVAPNAPMIFVKRTVAPER</sequence>
<dbReference type="Proteomes" id="UP000016587">
    <property type="component" value="Chromosome"/>
</dbReference>
<organism evidence="1 2">
    <name type="scientific">Megalodesulfovibrio gigas (strain ATCC 19364 / DSM 1382 / NCIMB 9332 / VKM B-1759)</name>
    <name type="common">Desulfovibrio gigas</name>
    <dbReference type="NCBI Taxonomy" id="1121448"/>
    <lineage>
        <taxon>Bacteria</taxon>
        <taxon>Pseudomonadati</taxon>
        <taxon>Thermodesulfobacteriota</taxon>
        <taxon>Desulfovibrionia</taxon>
        <taxon>Desulfovibrionales</taxon>
        <taxon>Desulfovibrionaceae</taxon>
        <taxon>Megalodesulfovibrio</taxon>
    </lineage>
</organism>
<dbReference type="PATRIC" id="fig|1121448.10.peg.1059"/>
<reference evidence="2" key="2">
    <citation type="submission" date="2013-07" db="EMBL/GenBank/DDBJ databases">
        <authorList>
            <person name="Morais-Silva F.O."/>
            <person name="Rezende A.M."/>
            <person name="Pimentel C."/>
            <person name="Resende D.M."/>
            <person name="Santos C.I."/>
            <person name="Clemente C."/>
            <person name="de Oliveira L.M."/>
            <person name="da Silva S.M."/>
            <person name="Costa D.A."/>
            <person name="Varela-Raposo A."/>
            <person name="Horacio E.C.A."/>
            <person name="Matos M."/>
            <person name="Flores O."/>
            <person name="Ruiz J.C."/>
            <person name="Rodrigues-Pousada C."/>
        </authorList>
    </citation>
    <scope>NUCLEOTIDE SEQUENCE [LARGE SCALE GENOMIC DNA]</scope>
    <source>
        <strain evidence="2">ATCC 19364 / DSM 1382 / NCIMB 9332 / VKM B-1759</strain>
    </source>
</reference>
<dbReference type="STRING" id="1121448.DGI_1057"/>
<evidence type="ECO:0000313" key="1">
    <source>
        <dbReference type="EMBL" id="AGW12932.1"/>
    </source>
</evidence>
<dbReference type="EMBL" id="CP006585">
    <property type="protein sequence ID" value="AGW12932.1"/>
    <property type="molecule type" value="Genomic_DNA"/>
</dbReference>
<evidence type="ECO:0000313" key="2">
    <source>
        <dbReference type="Proteomes" id="UP000016587"/>
    </source>
</evidence>
<gene>
    <name evidence="1" type="ORF">DGI_1057</name>
</gene>